<organism evidence="2 3">
    <name type="scientific">Cohnella silvisoli</name>
    <dbReference type="NCBI Taxonomy" id="2873699"/>
    <lineage>
        <taxon>Bacteria</taxon>
        <taxon>Bacillati</taxon>
        <taxon>Bacillota</taxon>
        <taxon>Bacilli</taxon>
        <taxon>Bacillales</taxon>
        <taxon>Paenibacillaceae</taxon>
        <taxon>Cohnella</taxon>
    </lineage>
</organism>
<keyword evidence="3" id="KW-1185">Reference proteome</keyword>
<dbReference type="SUPFAM" id="SSF52980">
    <property type="entry name" value="Restriction endonuclease-like"/>
    <property type="match status" value="1"/>
</dbReference>
<sequence>MKVKKILSNLNAWKLLDSVYKQEIYEVIYSIENLNTSNNKLIRDISKSFVNVLRKLNWEDYCPTSSKGPWHFDCIKNKVGIEFCLAKQAFLESKLFLKAPAAYKYDLFDIAVFVIPINRDALKFDGLTTFDKILNVFNDLSPIQLQYPFIILGIGNEENDDHMLEIIELTTDLDAFLIGYTENSLETLIATGEKINYDFKVELPENKKIAQEICAFANMEGGGFLILGVTNSGQVVGINNNELDSAQQRIVNVVRDSCDPPPKIDFFIFNHNLKGRSIMIVTVKEMGNKPCMTQDRIYIRVGSTVRIAKPDEVRRLILM</sequence>
<dbReference type="InterPro" id="IPR007421">
    <property type="entry name" value="Schlafen_AlbA_2_dom"/>
</dbReference>
<dbReference type="Gene3D" id="3.30.950.30">
    <property type="entry name" value="Schlafen, AAA domain"/>
    <property type="match status" value="1"/>
</dbReference>
<protein>
    <submittedName>
        <fullName evidence="2">ATP-binding protein</fullName>
    </submittedName>
</protein>
<dbReference type="Gene3D" id="3.40.91.20">
    <property type="match status" value="1"/>
</dbReference>
<dbReference type="Proteomes" id="UP001493487">
    <property type="component" value="Unassembled WGS sequence"/>
</dbReference>
<proteinExistence type="predicted"/>
<dbReference type="InterPro" id="IPR015278">
    <property type="entry name" value="BglII-like"/>
</dbReference>
<dbReference type="Pfam" id="PF04326">
    <property type="entry name" value="SLFN_AlbA_2"/>
    <property type="match status" value="1"/>
</dbReference>
<evidence type="ECO:0000313" key="2">
    <source>
        <dbReference type="EMBL" id="MEQ4486174.1"/>
    </source>
</evidence>
<dbReference type="InterPro" id="IPR011338">
    <property type="entry name" value="BamHI/BglII/BstY"/>
</dbReference>
<accession>A0ABV1L1I4</accession>
<dbReference type="RefSeq" id="WP_232189181.1">
    <property type="nucleotide sequence ID" value="NZ_JAIOAP010000018.1"/>
</dbReference>
<dbReference type="InterPro" id="IPR038461">
    <property type="entry name" value="Schlafen_AlbA_2_dom_sf"/>
</dbReference>
<keyword evidence="2" id="KW-0547">Nucleotide-binding</keyword>
<name>A0ABV1L1I4_9BACL</name>
<dbReference type="Pfam" id="PF09195">
    <property type="entry name" value="Endonuc-BglII"/>
    <property type="match status" value="1"/>
</dbReference>
<evidence type="ECO:0000313" key="3">
    <source>
        <dbReference type="Proteomes" id="UP001493487"/>
    </source>
</evidence>
<gene>
    <name evidence="2" type="ORF">QJS35_27715</name>
</gene>
<evidence type="ECO:0000259" key="1">
    <source>
        <dbReference type="Pfam" id="PF04326"/>
    </source>
</evidence>
<dbReference type="PANTHER" id="PTHR30595:SF6">
    <property type="entry name" value="SCHLAFEN ALBA-2 DOMAIN-CONTAINING PROTEIN"/>
    <property type="match status" value="1"/>
</dbReference>
<keyword evidence="2" id="KW-0067">ATP-binding</keyword>
<dbReference type="EMBL" id="JASKHM010000019">
    <property type="protein sequence ID" value="MEQ4486174.1"/>
    <property type="molecule type" value="Genomic_DNA"/>
</dbReference>
<dbReference type="GO" id="GO:0005524">
    <property type="term" value="F:ATP binding"/>
    <property type="evidence" value="ECO:0007669"/>
    <property type="project" value="UniProtKB-KW"/>
</dbReference>
<dbReference type="PANTHER" id="PTHR30595">
    <property type="entry name" value="GLPR-RELATED TRANSCRIPTIONAL REPRESSOR"/>
    <property type="match status" value="1"/>
</dbReference>
<reference evidence="2 3" key="1">
    <citation type="journal article" date="2023" name="Genome Announc.">
        <title>Pan-Genome Analyses of the Genus Cohnella and Proposal of the Novel Species Cohnella silvisoli sp. nov., Isolated from Forest Soil.</title>
        <authorList>
            <person name="Wang C."/>
            <person name="Mao L."/>
            <person name="Bao G."/>
            <person name="Zhu H."/>
        </authorList>
    </citation>
    <scope>NUCLEOTIDE SEQUENCE [LARGE SCALE GENOMIC DNA]</scope>
    <source>
        <strain evidence="2 3">NL03-T5-1</strain>
    </source>
</reference>
<feature type="domain" description="Schlafen AlbA-2" evidence="1">
    <location>
        <begin position="194"/>
        <end position="307"/>
    </location>
</feature>
<dbReference type="InterPro" id="IPR011335">
    <property type="entry name" value="Restrct_endonuc-II-like"/>
</dbReference>
<comment type="caution">
    <text evidence="2">The sequence shown here is derived from an EMBL/GenBank/DDBJ whole genome shotgun (WGS) entry which is preliminary data.</text>
</comment>